<evidence type="ECO:0000313" key="4">
    <source>
        <dbReference type="Proteomes" id="UP001174909"/>
    </source>
</evidence>
<proteinExistence type="predicted"/>
<feature type="domain" description="SAC3/GANP/THP3 conserved" evidence="2">
    <location>
        <begin position="245"/>
        <end position="375"/>
    </location>
</feature>
<accession>A0AA35XE79</accession>
<dbReference type="InterPro" id="IPR036291">
    <property type="entry name" value="NAD(P)-bd_dom_sf"/>
</dbReference>
<dbReference type="PRINTS" id="PR00081">
    <property type="entry name" value="GDHRDH"/>
</dbReference>
<dbReference type="Gene3D" id="1.25.40.990">
    <property type="match status" value="1"/>
</dbReference>
<dbReference type="Pfam" id="PF00106">
    <property type="entry name" value="adh_short"/>
    <property type="match status" value="1"/>
</dbReference>
<dbReference type="PANTHER" id="PTHR43157:SF31">
    <property type="entry name" value="PHOSPHATIDYLINOSITOL-GLYCAN BIOSYNTHESIS CLASS F PROTEIN"/>
    <property type="match status" value="1"/>
</dbReference>
<dbReference type="SUPFAM" id="SSF51735">
    <property type="entry name" value="NAD(P)-binding Rossmann-fold domains"/>
    <property type="match status" value="1"/>
</dbReference>
<dbReference type="EMBL" id="CASHTH010003713">
    <property type="protein sequence ID" value="CAI8048205.1"/>
    <property type="molecule type" value="Genomic_DNA"/>
</dbReference>
<keyword evidence="4" id="KW-1185">Reference proteome</keyword>
<protein>
    <submittedName>
        <fullName evidence="3">Retinol dehydrogenase 14</fullName>
    </submittedName>
</protein>
<dbReference type="PANTHER" id="PTHR43157">
    <property type="entry name" value="PHOSPHATIDYLINOSITOL-GLYCAN BIOSYNTHESIS CLASS F PROTEIN-RELATED"/>
    <property type="match status" value="1"/>
</dbReference>
<dbReference type="InterPro" id="IPR005062">
    <property type="entry name" value="SAC3/GANP/THP3_conserved"/>
</dbReference>
<dbReference type="GO" id="GO:0016491">
    <property type="term" value="F:oxidoreductase activity"/>
    <property type="evidence" value="ECO:0007669"/>
    <property type="project" value="UniProtKB-KW"/>
</dbReference>
<keyword evidence="1" id="KW-0560">Oxidoreductase</keyword>
<sequence length="421" mass="47063">MSGSLLAGTSHPPTVDMRGKVVVVTGGNSGIGYATAKALAVLGAHIILACRSEQRALAAIHRMKGETCTDGDGRRSILVEYMYLDLASLDSVRRFCSTIRDRDQSLDILINNAGISWAHYGLTEDGFEQHYQRGRVTARVVFVASRRHAQGVFDPKNINGEISYSRYAFYNHSKLYNTDTEMSRNMADMAVMSVFAKALKAFSIGWRSAEKGAATSLYVATEPGLNSQQCHYYSDCRVRHSSPLSRREELRQLSVIEVDPTHTSRSHAHPKQISSQGLAVKEYVRAGAGHHVPSPDDLRPLGTLVQTMDYLMNSVTMMEDVPWHVVYGFVNNRCQSVRQDITYQQLEGPQVLHIYKLSAKFYIYAQYRCDDNNARIGDKMIYASTKDNIKKQFSGIGLEFQANDRGDMDYDTFAAEVVKKA</sequence>
<evidence type="ECO:0000313" key="3">
    <source>
        <dbReference type="EMBL" id="CAI8048205.1"/>
    </source>
</evidence>
<evidence type="ECO:0000259" key="2">
    <source>
        <dbReference type="Pfam" id="PF03399"/>
    </source>
</evidence>
<gene>
    <name evidence="3" type="ORF">GBAR_LOCUS26616</name>
</gene>
<dbReference type="InterPro" id="IPR002347">
    <property type="entry name" value="SDR_fam"/>
</dbReference>
<organism evidence="3 4">
    <name type="scientific">Geodia barretti</name>
    <name type="common">Barrett's horny sponge</name>
    <dbReference type="NCBI Taxonomy" id="519541"/>
    <lineage>
        <taxon>Eukaryota</taxon>
        <taxon>Metazoa</taxon>
        <taxon>Porifera</taxon>
        <taxon>Demospongiae</taxon>
        <taxon>Heteroscleromorpha</taxon>
        <taxon>Tetractinellida</taxon>
        <taxon>Astrophorina</taxon>
        <taxon>Geodiidae</taxon>
        <taxon>Geodia</taxon>
    </lineage>
</organism>
<dbReference type="Gene3D" id="3.40.50.720">
    <property type="entry name" value="NAD(P)-binding Rossmann-like Domain"/>
    <property type="match status" value="1"/>
</dbReference>
<dbReference type="Pfam" id="PF03399">
    <property type="entry name" value="SAC3_GANP"/>
    <property type="match status" value="1"/>
</dbReference>
<evidence type="ECO:0000256" key="1">
    <source>
        <dbReference type="ARBA" id="ARBA00023002"/>
    </source>
</evidence>
<dbReference type="SUPFAM" id="SSF55753">
    <property type="entry name" value="Actin depolymerizing proteins"/>
    <property type="match status" value="1"/>
</dbReference>
<dbReference type="AlphaFoldDB" id="A0AA35XE79"/>
<comment type="caution">
    <text evidence="3">The sequence shown here is derived from an EMBL/GenBank/DDBJ whole genome shotgun (WGS) entry which is preliminary data.</text>
</comment>
<dbReference type="GO" id="GO:0003779">
    <property type="term" value="F:actin binding"/>
    <property type="evidence" value="ECO:0007669"/>
    <property type="project" value="InterPro"/>
</dbReference>
<reference evidence="3" key="1">
    <citation type="submission" date="2023-03" db="EMBL/GenBank/DDBJ databases">
        <authorList>
            <person name="Steffen K."/>
            <person name="Cardenas P."/>
        </authorList>
    </citation>
    <scope>NUCLEOTIDE SEQUENCE</scope>
</reference>
<name>A0AA35XE79_GEOBA</name>
<dbReference type="Proteomes" id="UP001174909">
    <property type="component" value="Unassembled WGS sequence"/>
</dbReference>